<feature type="region of interest" description="Disordered" evidence="6">
    <location>
        <begin position="168"/>
        <end position="187"/>
    </location>
</feature>
<protein>
    <submittedName>
        <fullName evidence="9">Sigma-70 family RNA polymerase sigma factor</fullName>
    </submittedName>
</protein>
<dbReference type="InterPro" id="IPR007627">
    <property type="entry name" value="RNA_pol_sigma70_r2"/>
</dbReference>
<feature type="region of interest" description="Disordered" evidence="6">
    <location>
        <begin position="87"/>
        <end position="107"/>
    </location>
</feature>
<dbReference type="InterPro" id="IPR039425">
    <property type="entry name" value="RNA_pol_sigma-70-like"/>
</dbReference>
<dbReference type="Proteomes" id="UP001500363">
    <property type="component" value="Unassembled WGS sequence"/>
</dbReference>
<dbReference type="InterPro" id="IPR013324">
    <property type="entry name" value="RNA_pol_sigma_r3/r4-like"/>
</dbReference>
<keyword evidence="10" id="KW-1185">Reference proteome</keyword>
<reference evidence="9 10" key="1">
    <citation type="journal article" date="2019" name="Int. J. Syst. Evol. Microbiol.">
        <title>The Global Catalogue of Microorganisms (GCM) 10K type strain sequencing project: providing services to taxonomists for standard genome sequencing and annotation.</title>
        <authorList>
            <consortium name="The Broad Institute Genomics Platform"/>
            <consortium name="The Broad Institute Genome Sequencing Center for Infectious Disease"/>
            <person name="Wu L."/>
            <person name="Ma J."/>
        </authorList>
    </citation>
    <scope>NUCLEOTIDE SEQUENCE [LARGE SCALE GENOMIC DNA]</scope>
    <source>
        <strain evidence="9 10">JCM 14303</strain>
    </source>
</reference>
<sequence length="187" mass="21149">MTDNRDGPPDDVRLARFEAVFSACYDRLVAYYLRRVPNRGDVDDLVAETFLVAWRKLDDVPAEALPWLYAVARRTLANYRRREDRRSALTEQLRATPTARQDASSPEAAALTAAAWNELPERDRELLSLIAWEGLEVDQVAVALDCSRNAVRIRLHRARRRFEKLLRSTDEAPAAQPLSPAHEGGPA</sequence>
<accession>A0ABN2BHA4</accession>
<evidence type="ECO:0000259" key="8">
    <source>
        <dbReference type="Pfam" id="PF08281"/>
    </source>
</evidence>
<organism evidence="9 10">
    <name type="scientific">Kribbella lupini</name>
    <dbReference type="NCBI Taxonomy" id="291602"/>
    <lineage>
        <taxon>Bacteria</taxon>
        <taxon>Bacillati</taxon>
        <taxon>Actinomycetota</taxon>
        <taxon>Actinomycetes</taxon>
        <taxon>Propionibacteriales</taxon>
        <taxon>Kribbellaceae</taxon>
        <taxon>Kribbella</taxon>
    </lineage>
</organism>
<evidence type="ECO:0000259" key="7">
    <source>
        <dbReference type="Pfam" id="PF04542"/>
    </source>
</evidence>
<dbReference type="Gene3D" id="1.10.1740.10">
    <property type="match status" value="1"/>
</dbReference>
<dbReference type="InterPro" id="IPR014284">
    <property type="entry name" value="RNA_pol_sigma-70_dom"/>
</dbReference>
<dbReference type="Pfam" id="PF04542">
    <property type="entry name" value="Sigma70_r2"/>
    <property type="match status" value="1"/>
</dbReference>
<keyword evidence="2" id="KW-0805">Transcription regulation</keyword>
<feature type="domain" description="RNA polymerase sigma-70 region 2" evidence="7">
    <location>
        <begin position="22"/>
        <end position="86"/>
    </location>
</feature>
<dbReference type="SUPFAM" id="SSF88946">
    <property type="entry name" value="Sigma2 domain of RNA polymerase sigma factors"/>
    <property type="match status" value="1"/>
</dbReference>
<dbReference type="SUPFAM" id="SSF88659">
    <property type="entry name" value="Sigma3 and sigma4 domains of RNA polymerase sigma factors"/>
    <property type="match status" value="1"/>
</dbReference>
<evidence type="ECO:0000313" key="9">
    <source>
        <dbReference type="EMBL" id="GAA1539232.1"/>
    </source>
</evidence>
<feature type="compositionally biased region" description="Polar residues" evidence="6">
    <location>
        <begin position="89"/>
        <end position="104"/>
    </location>
</feature>
<dbReference type="Pfam" id="PF08281">
    <property type="entry name" value="Sigma70_r4_2"/>
    <property type="match status" value="1"/>
</dbReference>
<keyword evidence="3" id="KW-0731">Sigma factor</keyword>
<evidence type="ECO:0000313" key="10">
    <source>
        <dbReference type="Proteomes" id="UP001500363"/>
    </source>
</evidence>
<dbReference type="PANTHER" id="PTHR43133:SF8">
    <property type="entry name" value="RNA POLYMERASE SIGMA FACTOR HI_1459-RELATED"/>
    <property type="match status" value="1"/>
</dbReference>
<proteinExistence type="inferred from homology"/>
<dbReference type="InterPro" id="IPR013249">
    <property type="entry name" value="RNA_pol_sigma70_r4_t2"/>
</dbReference>
<evidence type="ECO:0000256" key="4">
    <source>
        <dbReference type="ARBA" id="ARBA00023125"/>
    </source>
</evidence>
<feature type="domain" description="RNA polymerase sigma factor 70 region 4 type 2" evidence="8">
    <location>
        <begin position="117"/>
        <end position="161"/>
    </location>
</feature>
<evidence type="ECO:0000256" key="1">
    <source>
        <dbReference type="ARBA" id="ARBA00010641"/>
    </source>
</evidence>
<dbReference type="NCBIfam" id="TIGR02937">
    <property type="entry name" value="sigma70-ECF"/>
    <property type="match status" value="1"/>
</dbReference>
<gene>
    <name evidence="9" type="ORF">GCM10009741_47440</name>
</gene>
<dbReference type="Gene3D" id="1.10.10.10">
    <property type="entry name" value="Winged helix-like DNA-binding domain superfamily/Winged helix DNA-binding domain"/>
    <property type="match status" value="1"/>
</dbReference>
<comment type="caution">
    <text evidence="9">The sequence shown here is derived from an EMBL/GenBank/DDBJ whole genome shotgun (WGS) entry which is preliminary data.</text>
</comment>
<keyword evidence="4" id="KW-0238">DNA-binding</keyword>
<dbReference type="PANTHER" id="PTHR43133">
    <property type="entry name" value="RNA POLYMERASE ECF-TYPE SIGMA FACTO"/>
    <property type="match status" value="1"/>
</dbReference>
<dbReference type="InterPro" id="IPR013325">
    <property type="entry name" value="RNA_pol_sigma_r2"/>
</dbReference>
<evidence type="ECO:0000256" key="5">
    <source>
        <dbReference type="ARBA" id="ARBA00023163"/>
    </source>
</evidence>
<name>A0ABN2BHA4_9ACTN</name>
<comment type="similarity">
    <text evidence="1">Belongs to the sigma-70 factor family. ECF subfamily.</text>
</comment>
<evidence type="ECO:0000256" key="3">
    <source>
        <dbReference type="ARBA" id="ARBA00023082"/>
    </source>
</evidence>
<dbReference type="InterPro" id="IPR036388">
    <property type="entry name" value="WH-like_DNA-bd_sf"/>
</dbReference>
<evidence type="ECO:0000256" key="6">
    <source>
        <dbReference type="SAM" id="MobiDB-lite"/>
    </source>
</evidence>
<evidence type="ECO:0000256" key="2">
    <source>
        <dbReference type="ARBA" id="ARBA00023015"/>
    </source>
</evidence>
<dbReference type="RefSeq" id="WP_344177550.1">
    <property type="nucleotide sequence ID" value="NZ_BAAANC010000002.1"/>
</dbReference>
<dbReference type="EMBL" id="BAAANC010000002">
    <property type="protein sequence ID" value="GAA1539232.1"/>
    <property type="molecule type" value="Genomic_DNA"/>
</dbReference>
<keyword evidence="5" id="KW-0804">Transcription</keyword>